<proteinExistence type="predicted"/>
<feature type="region of interest" description="Disordered" evidence="1">
    <location>
        <begin position="135"/>
        <end position="155"/>
    </location>
</feature>
<gene>
    <name evidence="2" type="ORF">VTK73DRAFT_4357</name>
</gene>
<evidence type="ECO:0000256" key="1">
    <source>
        <dbReference type="SAM" id="MobiDB-lite"/>
    </source>
</evidence>
<feature type="compositionally biased region" description="Low complexity" evidence="1">
    <location>
        <begin position="15"/>
        <end position="27"/>
    </location>
</feature>
<evidence type="ECO:0000313" key="3">
    <source>
        <dbReference type="Proteomes" id="UP001586593"/>
    </source>
</evidence>
<name>A0ABR3V8Z7_9PEZI</name>
<feature type="compositionally biased region" description="Basic residues" evidence="1">
    <location>
        <begin position="55"/>
        <end position="77"/>
    </location>
</feature>
<protein>
    <submittedName>
        <fullName evidence="2">Uncharacterized protein</fullName>
    </submittedName>
</protein>
<feature type="compositionally biased region" description="Polar residues" evidence="1">
    <location>
        <begin position="141"/>
        <end position="150"/>
    </location>
</feature>
<comment type="caution">
    <text evidence="2">The sequence shown here is derived from an EMBL/GenBank/DDBJ whole genome shotgun (WGS) entry which is preliminary data.</text>
</comment>
<dbReference type="Proteomes" id="UP001586593">
    <property type="component" value="Unassembled WGS sequence"/>
</dbReference>
<reference evidence="2 3" key="1">
    <citation type="journal article" date="2024" name="Commun. Biol.">
        <title>Comparative genomic analysis of thermophilic fungi reveals convergent evolutionary adaptations and gene losses.</title>
        <authorList>
            <person name="Steindorff A.S."/>
            <person name="Aguilar-Pontes M.V."/>
            <person name="Robinson A.J."/>
            <person name="Andreopoulos B."/>
            <person name="LaButti K."/>
            <person name="Kuo A."/>
            <person name="Mondo S."/>
            <person name="Riley R."/>
            <person name="Otillar R."/>
            <person name="Haridas S."/>
            <person name="Lipzen A."/>
            <person name="Grimwood J."/>
            <person name="Schmutz J."/>
            <person name="Clum A."/>
            <person name="Reid I.D."/>
            <person name="Moisan M.C."/>
            <person name="Butler G."/>
            <person name="Nguyen T.T.M."/>
            <person name="Dewar K."/>
            <person name="Conant G."/>
            <person name="Drula E."/>
            <person name="Henrissat B."/>
            <person name="Hansel C."/>
            <person name="Singer S."/>
            <person name="Hutchinson M.I."/>
            <person name="de Vries R.P."/>
            <person name="Natvig D.O."/>
            <person name="Powell A.J."/>
            <person name="Tsang A."/>
            <person name="Grigoriev I.V."/>
        </authorList>
    </citation>
    <scope>NUCLEOTIDE SEQUENCE [LARGE SCALE GENOMIC DNA]</scope>
    <source>
        <strain evidence="2 3">ATCC 24622</strain>
    </source>
</reference>
<keyword evidence="3" id="KW-1185">Reference proteome</keyword>
<feature type="region of interest" description="Disordered" evidence="1">
    <location>
        <begin position="1"/>
        <end position="101"/>
    </location>
</feature>
<accession>A0ABR3V8Z7</accession>
<dbReference type="EMBL" id="JAZHXJ010002496">
    <property type="protein sequence ID" value="KAL1838313.1"/>
    <property type="molecule type" value="Genomic_DNA"/>
</dbReference>
<sequence length="168" mass="18522">MSTILGRGDSDRSAEASASRSNDNAASQPSPRSTVRFHGCQVPPMVAAVASASRKEKKNKKKKRKKEKEKEKRKRITRFPPPAPTQPTTTSPFSCLPPRTVPQAVPRRTWATSFLSWSSRRGLSWSSRRGHISHVGGFSEPLSTPQSTRFGSPDFLIDMGLSVPPLPR</sequence>
<organism evidence="2 3">
    <name type="scientific">Phialemonium thermophilum</name>
    <dbReference type="NCBI Taxonomy" id="223376"/>
    <lineage>
        <taxon>Eukaryota</taxon>
        <taxon>Fungi</taxon>
        <taxon>Dikarya</taxon>
        <taxon>Ascomycota</taxon>
        <taxon>Pezizomycotina</taxon>
        <taxon>Sordariomycetes</taxon>
        <taxon>Sordariomycetidae</taxon>
        <taxon>Cephalothecales</taxon>
        <taxon>Cephalothecaceae</taxon>
        <taxon>Phialemonium</taxon>
    </lineage>
</organism>
<evidence type="ECO:0000313" key="2">
    <source>
        <dbReference type="EMBL" id="KAL1838313.1"/>
    </source>
</evidence>